<dbReference type="RefSeq" id="WP_086435170.1">
    <property type="nucleotide sequence ID" value="NZ_FXWH01000002.1"/>
</dbReference>
<organism evidence="1 2">
    <name type="scientific">Pseudidiomarina planktonica</name>
    <dbReference type="NCBI Taxonomy" id="1323738"/>
    <lineage>
        <taxon>Bacteria</taxon>
        <taxon>Pseudomonadati</taxon>
        <taxon>Pseudomonadota</taxon>
        <taxon>Gammaproteobacteria</taxon>
        <taxon>Alteromonadales</taxon>
        <taxon>Idiomarinaceae</taxon>
        <taxon>Pseudidiomarina</taxon>
    </lineage>
</organism>
<dbReference type="OrthoDB" id="5768127at2"/>
<gene>
    <name evidence="1" type="ORF">SAMN06297229_2044</name>
</gene>
<reference evidence="2" key="1">
    <citation type="submission" date="2017-04" db="EMBL/GenBank/DDBJ databases">
        <authorList>
            <person name="Varghese N."/>
            <person name="Submissions S."/>
        </authorList>
    </citation>
    <scope>NUCLEOTIDE SEQUENCE [LARGE SCALE GENOMIC DNA]</scope>
</reference>
<keyword evidence="2" id="KW-1185">Reference proteome</keyword>
<accession>A0A1Y6G0U7</accession>
<proteinExistence type="predicted"/>
<evidence type="ECO:0000313" key="1">
    <source>
        <dbReference type="EMBL" id="SMQ80133.1"/>
    </source>
</evidence>
<dbReference type="Proteomes" id="UP000194450">
    <property type="component" value="Unassembled WGS sequence"/>
</dbReference>
<sequence length="147" mass="16842">MAKSASRFVIEQFGQVLWIIVQGGINKDFAQRYSDAVRAAASPIIGQPWIRINDIRGWQLGGPEVIPPLHELMLWCEQNQLAHSINIVSLPHLQTYMLNQMMAAIPRRSVRHMLESPAATFALLEKLQQPLTPEQQDRVEQLWQQLH</sequence>
<dbReference type="AlphaFoldDB" id="A0A1Y6G0U7"/>
<dbReference type="EMBL" id="FXWH01000002">
    <property type="protein sequence ID" value="SMQ80133.1"/>
    <property type="molecule type" value="Genomic_DNA"/>
</dbReference>
<protein>
    <submittedName>
        <fullName evidence="1">Uncharacterized protein</fullName>
    </submittedName>
</protein>
<name>A0A1Y6G0U7_9GAMM</name>
<evidence type="ECO:0000313" key="2">
    <source>
        <dbReference type="Proteomes" id="UP000194450"/>
    </source>
</evidence>